<keyword evidence="1" id="KW-0732">Signal</keyword>
<dbReference type="InterPro" id="IPR039426">
    <property type="entry name" value="TonB-dep_rcpt-like"/>
</dbReference>
<evidence type="ECO:0000313" key="4">
    <source>
        <dbReference type="Proteomes" id="UP001234343"/>
    </source>
</evidence>
<evidence type="ECO:0000313" key="3">
    <source>
        <dbReference type="EMBL" id="MDM7859398.1"/>
    </source>
</evidence>
<accession>A0ABT7ST75</accession>
<comment type="caution">
    <text evidence="3">The sequence shown here is derived from an EMBL/GenBank/DDBJ whole genome shotgun (WGS) entry which is preliminary data.</text>
</comment>
<protein>
    <submittedName>
        <fullName evidence="3">TonB-dependent receptor plug domain-containing protein</fullName>
    </submittedName>
</protein>
<dbReference type="Pfam" id="PF07715">
    <property type="entry name" value="Plug"/>
    <property type="match status" value="1"/>
</dbReference>
<evidence type="ECO:0000259" key="2">
    <source>
        <dbReference type="Pfam" id="PF07715"/>
    </source>
</evidence>
<dbReference type="PANTHER" id="PTHR30069:SF29">
    <property type="entry name" value="HEMOGLOBIN AND HEMOGLOBIN-HAPTOGLOBIN-BINDING PROTEIN 1-RELATED"/>
    <property type="match status" value="1"/>
</dbReference>
<reference evidence="3 4" key="1">
    <citation type="submission" date="2023-06" db="EMBL/GenBank/DDBJ databases">
        <title>Alteromonas sp. ASW11-36 isolated from intertidal sand.</title>
        <authorList>
            <person name="Li Y."/>
        </authorList>
    </citation>
    <scope>NUCLEOTIDE SEQUENCE [LARGE SCALE GENOMIC DNA]</scope>
    <source>
        <strain evidence="3 4">ASW11-36</strain>
    </source>
</reference>
<sequence length="388" mass="42765">MCLSDGYSMVPMRIFGTCLALWATDVVAETGEDWIRVEVTATPPPYASAVAKILPSGAALDETNTSTVDLATLLDDSAAITLNGQGGLFQTVNIRGFARWRIKTLVEGVPIHTERRAGNTAEFVSPSMVQQAYVIPGAASAQFGSGAIGGGVDVFLRAPQQHHLHLSYIPTNDYREVLFAGVNNDREFSWMLNHRHSNNSKDGAKAAIHDQFEKHSLVLRKHSDNGWLREALVLLSEANNVAKASSDDPGQRLTIYPTNSHQWGKAVFAWRNATVYAHRSNLLTDITRPGQRVNQLTSEALNSGFNISDKHLFEKLALHWRVGVDSRFGVRVNEQQFGLIDGTISAQQNIDGQQWELYAAADITRDVNNGFWALGARMAHMEQEKSLN</sequence>
<feature type="domain" description="TonB-dependent receptor plug" evidence="2">
    <location>
        <begin position="66"/>
        <end position="150"/>
    </location>
</feature>
<dbReference type="EMBL" id="JAUCBP010000002">
    <property type="protein sequence ID" value="MDM7859398.1"/>
    <property type="molecule type" value="Genomic_DNA"/>
</dbReference>
<gene>
    <name evidence="3" type="ORF">QTP81_02110</name>
</gene>
<dbReference type="Gene3D" id="2.170.130.10">
    <property type="entry name" value="TonB-dependent receptor, plug domain"/>
    <property type="match status" value="1"/>
</dbReference>
<proteinExistence type="predicted"/>
<evidence type="ECO:0000256" key="1">
    <source>
        <dbReference type="ARBA" id="ARBA00022729"/>
    </source>
</evidence>
<dbReference type="SUPFAM" id="SSF56935">
    <property type="entry name" value="Porins"/>
    <property type="match status" value="1"/>
</dbReference>
<dbReference type="Proteomes" id="UP001234343">
    <property type="component" value="Unassembled WGS sequence"/>
</dbReference>
<dbReference type="InterPro" id="IPR012910">
    <property type="entry name" value="Plug_dom"/>
</dbReference>
<keyword evidence="3" id="KW-0675">Receptor</keyword>
<organism evidence="3 4">
    <name type="scientific">Alteromonas arenosi</name>
    <dbReference type="NCBI Taxonomy" id="3055817"/>
    <lineage>
        <taxon>Bacteria</taxon>
        <taxon>Pseudomonadati</taxon>
        <taxon>Pseudomonadota</taxon>
        <taxon>Gammaproteobacteria</taxon>
        <taxon>Alteromonadales</taxon>
        <taxon>Alteromonadaceae</taxon>
        <taxon>Alteromonas/Salinimonas group</taxon>
        <taxon>Alteromonas</taxon>
    </lineage>
</organism>
<dbReference type="PANTHER" id="PTHR30069">
    <property type="entry name" value="TONB-DEPENDENT OUTER MEMBRANE RECEPTOR"/>
    <property type="match status" value="1"/>
</dbReference>
<dbReference type="InterPro" id="IPR037066">
    <property type="entry name" value="Plug_dom_sf"/>
</dbReference>
<name>A0ABT7ST75_9ALTE</name>
<keyword evidence="4" id="KW-1185">Reference proteome</keyword>